<evidence type="ECO:0000313" key="2">
    <source>
        <dbReference type="EMBL" id="KAK1786189.1"/>
    </source>
</evidence>
<feature type="compositionally biased region" description="Basic residues" evidence="1">
    <location>
        <begin position="11"/>
        <end position="29"/>
    </location>
</feature>
<proteinExistence type="predicted"/>
<comment type="caution">
    <text evidence="2">The sequence shown here is derived from an EMBL/GenBank/DDBJ whole genome shotgun (WGS) entry which is preliminary data.</text>
</comment>
<dbReference type="EMBL" id="JAROKS010000025">
    <property type="protein sequence ID" value="KAK1786189.1"/>
    <property type="molecule type" value="Genomic_DNA"/>
</dbReference>
<name>A0AAD8YUN9_9TELE</name>
<gene>
    <name evidence="2" type="ORF">P4O66_017903</name>
</gene>
<keyword evidence="3" id="KW-1185">Reference proteome</keyword>
<organism evidence="2 3">
    <name type="scientific">Electrophorus voltai</name>
    <dbReference type="NCBI Taxonomy" id="2609070"/>
    <lineage>
        <taxon>Eukaryota</taxon>
        <taxon>Metazoa</taxon>
        <taxon>Chordata</taxon>
        <taxon>Craniata</taxon>
        <taxon>Vertebrata</taxon>
        <taxon>Euteleostomi</taxon>
        <taxon>Actinopterygii</taxon>
        <taxon>Neopterygii</taxon>
        <taxon>Teleostei</taxon>
        <taxon>Ostariophysi</taxon>
        <taxon>Gymnotiformes</taxon>
        <taxon>Gymnotoidei</taxon>
        <taxon>Gymnotidae</taxon>
        <taxon>Electrophorus</taxon>
    </lineage>
</organism>
<accession>A0AAD8YUN9</accession>
<feature type="region of interest" description="Disordered" evidence="1">
    <location>
        <begin position="9"/>
        <end position="29"/>
    </location>
</feature>
<evidence type="ECO:0000256" key="1">
    <source>
        <dbReference type="SAM" id="MobiDB-lite"/>
    </source>
</evidence>
<evidence type="ECO:0000313" key="3">
    <source>
        <dbReference type="Proteomes" id="UP001239994"/>
    </source>
</evidence>
<sequence>MNANLRALCTRTHKQHGSARRPPSTRRARCCQQGRPRLEGERQLPCLSWGSPAPRCVHGLRGVHLRPGSRRASSPNGPPLSQCSRSVPEAVCLRGFGQTHPVSLASLLRGRGLGDPAGSMRPPSFWSSWCPSVLLGPDSTALPPPPPENPLCLRQRRRQRSRSSPQYPGIQAAVQGVLTHLPLGSPFFAADVCVLWRLVIL</sequence>
<protein>
    <submittedName>
        <fullName evidence="2">Uncharacterized protein</fullName>
    </submittedName>
</protein>
<dbReference type="AlphaFoldDB" id="A0AAD8YUN9"/>
<reference evidence="2" key="1">
    <citation type="submission" date="2023-03" db="EMBL/GenBank/DDBJ databases">
        <title>Electrophorus voltai genome.</title>
        <authorList>
            <person name="Bian C."/>
        </authorList>
    </citation>
    <scope>NUCLEOTIDE SEQUENCE</scope>
    <source>
        <strain evidence="2">CB-2022</strain>
        <tissue evidence="2">Muscle</tissue>
    </source>
</reference>
<dbReference type="Proteomes" id="UP001239994">
    <property type="component" value="Unassembled WGS sequence"/>
</dbReference>